<feature type="transmembrane region" description="Helical" evidence="1">
    <location>
        <begin position="12"/>
        <end position="32"/>
    </location>
</feature>
<dbReference type="AlphaFoldDB" id="A0A0F3IN86"/>
<organism evidence="2 3">
    <name type="scientific">Elstera litoralis</name>
    <dbReference type="NCBI Taxonomy" id="552518"/>
    <lineage>
        <taxon>Bacteria</taxon>
        <taxon>Pseudomonadati</taxon>
        <taxon>Pseudomonadota</taxon>
        <taxon>Alphaproteobacteria</taxon>
        <taxon>Rhodospirillales</taxon>
        <taxon>Rhodospirillaceae</taxon>
        <taxon>Elstera</taxon>
    </lineage>
</organism>
<dbReference type="Proteomes" id="UP000033774">
    <property type="component" value="Unassembled WGS sequence"/>
</dbReference>
<dbReference type="EMBL" id="LAJY01000728">
    <property type="protein sequence ID" value="KJV08195.1"/>
    <property type="molecule type" value="Genomic_DNA"/>
</dbReference>
<protein>
    <recommendedName>
        <fullName evidence="4">Type II secretion system protein J</fullName>
    </recommendedName>
</protein>
<comment type="caution">
    <text evidence="2">The sequence shown here is derived from an EMBL/GenBank/DDBJ whole genome shotgun (WGS) entry which is preliminary data.</text>
</comment>
<keyword evidence="1" id="KW-0472">Membrane</keyword>
<dbReference type="SUPFAM" id="SSF54523">
    <property type="entry name" value="Pili subunits"/>
    <property type="match status" value="1"/>
</dbReference>
<keyword evidence="1" id="KW-0812">Transmembrane</keyword>
<evidence type="ECO:0000256" key="1">
    <source>
        <dbReference type="SAM" id="Phobius"/>
    </source>
</evidence>
<evidence type="ECO:0000313" key="2">
    <source>
        <dbReference type="EMBL" id="KJV08195.1"/>
    </source>
</evidence>
<name>A0A0F3IN86_9PROT</name>
<dbReference type="Pfam" id="PF07963">
    <property type="entry name" value="N_methyl"/>
    <property type="match status" value="1"/>
</dbReference>
<dbReference type="NCBIfam" id="TIGR02532">
    <property type="entry name" value="IV_pilin_GFxxxE"/>
    <property type="match status" value="1"/>
</dbReference>
<sequence length="230" mass="23818">MNARFWPRAAGLTLIEILVTLAVLGLALMLLGNGLRLTFAAQGRISAAAQVLEERQAAVERLRALALRATPLALRRGDGGLTQAFIGTTDRAGLGRRWAGRSRAPRFARGGPAPGGGSVDPGLSGVGAPGDAAARSLLLPGVAALRLTYFGRANGMGAPVWQDEWPAQEQVPRLLRLTLTFADGAPSLGISLPLGTLDATPLDALALSAEMTRQFDRLAGALGLSAAGRL</sequence>
<reference evidence="2 3" key="1">
    <citation type="submission" date="2015-03" db="EMBL/GenBank/DDBJ databases">
        <title>Draft genome sequence of Elstera litoralis.</title>
        <authorList>
            <person name="Rahalkar M.C."/>
            <person name="Dhakephalkar P.K."/>
            <person name="Pore S.D."/>
            <person name="Arora P."/>
            <person name="Kapse N.G."/>
            <person name="Pandit P.S."/>
        </authorList>
    </citation>
    <scope>NUCLEOTIDE SEQUENCE [LARGE SCALE GENOMIC DNA]</scope>
    <source>
        <strain evidence="2 3">Dia-1</strain>
    </source>
</reference>
<evidence type="ECO:0008006" key="4">
    <source>
        <dbReference type="Google" id="ProtNLM"/>
    </source>
</evidence>
<dbReference type="InterPro" id="IPR012902">
    <property type="entry name" value="N_methyl_site"/>
</dbReference>
<keyword evidence="1" id="KW-1133">Transmembrane helix</keyword>
<dbReference type="RefSeq" id="WP_045777319.1">
    <property type="nucleotide sequence ID" value="NZ_LAJY01000728.1"/>
</dbReference>
<keyword evidence="3" id="KW-1185">Reference proteome</keyword>
<dbReference type="InterPro" id="IPR045584">
    <property type="entry name" value="Pilin-like"/>
</dbReference>
<proteinExistence type="predicted"/>
<dbReference type="PROSITE" id="PS00409">
    <property type="entry name" value="PROKAR_NTER_METHYL"/>
    <property type="match status" value="1"/>
</dbReference>
<evidence type="ECO:0000313" key="3">
    <source>
        <dbReference type="Proteomes" id="UP000033774"/>
    </source>
</evidence>
<dbReference type="OrthoDB" id="8456192at2"/>
<accession>A0A0F3IN86</accession>
<gene>
    <name evidence="2" type="ORF">VZ95_19355</name>
</gene>